<name>A0ABS7D377_9BACL</name>
<dbReference type="GO" id="GO:0016779">
    <property type="term" value="F:nucleotidyltransferase activity"/>
    <property type="evidence" value="ECO:0007669"/>
    <property type="project" value="UniProtKB-KW"/>
</dbReference>
<dbReference type="InterPro" id="IPR005835">
    <property type="entry name" value="NTP_transferase_dom"/>
</dbReference>
<protein>
    <submittedName>
        <fullName evidence="2">Mannose-1-phosphate guanylyltransferase</fullName>
    </submittedName>
</protein>
<dbReference type="Gene3D" id="3.90.550.10">
    <property type="entry name" value="Spore Coat Polysaccharide Biosynthesis Protein SpsA, Chain A"/>
    <property type="match status" value="1"/>
</dbReference>
<accession>A0ABS7D377</accession>
<keyword evidence="2" id="KW-0548">Nucleotidyltransferase</keyword>
<dbReference type="Pfam" id="PF00483">
    <property type="entry name" value="NTP_transferase"/>
    <property type="match status" value="1"/>
</dbReference>
<evidence type="ECO:0000259" key="1">
    <source>
        <dbReference type="Pfam" id="PF00483"/>
    </source>
</evidence>
<comment type="caution">
    <text evidence="2">The sequence shown here is derived from an EMBL/GenBank/DDBJ whole genome shotgun (WGS) entry which is preliminary data.</text>
</comment>
<keyword evidence="2" id="KW-0808">Transferase</keyword>
<reference evidence="2 3" key="1">
    <citation type="submission" date="2021-07" db="EMBL/GenBank/DDBJ databases">
        <title>Paenibacillus radiodurans sp. nov., isolated from the southeastern edge of Tengger Desert.</title>
        <authorList>
            <person name="Zhang G."/>
        </authorList>
    </citation>
    <scope>NUCLEOTIDE SEQUENCE [LARGE SCALE GENOMIC DNA]</scope>
    <source>
        <strain evidence="2 3">DT7-4</strain>
    </source>
</reference>
<proteinExistence type="predicted"/>
<sequence>MNIVIMAGGKGTRFWPRSVESAPKQFLSFHSERTMIQETVGRFSKLVPKSNLYIAVPHRYLSLLKQQLPDFALEQLIIEPEQRDTAACMALTARRFLDEGDDRPIVFVPSDQHVGDEEAFLAAITLAADTACKPRAIVTLGVAPSRPEIGFGYLHTEESDPGDRLPEGVLRVRRFLEKPNQEQAVQLIRKPGIYWNSGIFAWRPSTIAHCIEAHQPHIWNSLQLHRGNTEAAYAAMPSVSIDYAVMEQAEFIYCIPVSCGWDDIGSWAALRRHVHPDASDNVRKGRAALHESTGNTVIVDDKQAIIIGVHDLIIVSTSNGLLVCPKADEPRLKTWLNQFPEVIID</sequence>
<evidence type="ECO:0000313" key="3">
    <source>
        <dbReference type="Proteomes" id="UP000812277"/>
    </source>
</evidence>
<organism evidence="2 3">
    <name type="scientific">Paenibacillus oenotherae</name>
    <dbReference type="NCBI Taxonomy" id="1435645"/>
    <lineage>
        <taxon>Bacteria</taxon>
        <taxon>Bacillati</taxon>
        <taxon>Bacillota</taxon>
        <taxon>Bacilli</taxon>
        <taxon>Bacillales</taxon>
        <taxon>Paenibacillaceae</taxon>
        <taxon>Paenibacillus</taxon>
    </lineage>
</organism>
<dbReference type="InterPro" id="IPR051161">
    <property type="entry name" value="Mannose-6P_isomerase_type2"/>
</dbReference>
<dbReference type="Proteomes" id="UP000812277">
    <property type="component" value="Unassembled WGS sequence"/>
</dbReference>
<dbReference type="RefSeq" id="WP_219871629.1">
    <property type="nucleotide sequence ID" value="NZ_JAHZIJ010000003.1"/>
</dbReference>
<dbReference type="CDD" id="cd02509">
    <property type="entry name" value="GDP-M1P_Guanylyltransferase"/>
    <property type="match status" value="1"/>
</dbReference>
<dbReference type="SUPFAM" id="SSF159283">
    <property type="entry name" value="Guanosine diphospho-D-mannose pyrophosphorylase/mannose-6-phosphate isomerase linker domain"/>
    <property type="match status" value="1"/>
</dbReference>
<gene>
    <name evidence="2" type="ORF">K0T92_06440</name>
</gene>
<dbReference type="InterPro" id="IPR049577">
    <property type="entry name" value="GMPP_N"/>
</dbReference>
<dbReference type="PANTHER" id="PTHR46390:SF1">
    <property type="entry name" value="MANNOSE-1-PHOSPHATE GUANYLYLTRANSFERASE"/>
    <property type="match status" value="1"/>
</dbReference>
<keyword evidence="3" id="KW-1185">Reference proteome</keyword>
<evidence type="ECO:0000313" key="2">
    <source>
        <dbReference type="EMBL" id="MBW7474377.1"/>
    </source>
</evidence>
<dbReference type="EMBL" id="JAHZIJ010000003">
    <property type="protein sequence ID" value="MBW7474377.1"/>
    <property type="molecule type" value="Genomic_DNA"/>
</dbReference>
<dbReference type="SUPFAM" id="SSF53448">
    <property type="entry name" value="Nucleotide-diphospho-sugar transferases"/>
    <property type="match status" value="1"/>
</dbReference>
<dbReference type="PANTHER" id="PTHR46390">
    <property type="entry name" value="MANNOSE-1-PHOSPHATE GUANYLYLTRANSFERASE"/>
    <property type="match status" value="1"/>
</dbReference>
<dbReference type="InterPro" id="IPR029044">
    <property type="entry name" value="Nucleotide-diphossugar_trans"/>
</dbReference>
<feature type="domain" description="Nucleotidyl transferase" evidence="1">
    <location>
        <begin position="4"/>
        <end position="272"/>
    </location>
</feature>